<keyword evidence="2" id="KW-0677">Repeat</keyword>
<dbReference type="EMBL" id="CAKOAT010368487">
    <property type="protein sequence ID" value="CAH8363679.1"/>
    <property type="molecule type" value="Genomic_DNA"/>
</dbReference>
<dbReference type="InterPro" id="IPR011713">
    <property type="entry name" value="Leu-rich_rpt_3"/>
</dbReference>
<evidence type="ECO:0000313" key="3">
    <source>
        <dbReference type="EMBL" id="CAH8363679.1"/>
    </source>
</evidence>
<gene>
    <name evidence="3" type="ORF">ERUC_LOCUS29435</name>
</gene>
<protein>
    <recommendedName>
        <fullName evidence="5">Disease resistance protein</fullName>
    </recommendedName>
</protein>
<comment type="caution">
    <text evidence="3">The sequence shown here is derived from an EMBL/GenBank/DDBJ whole genome shotgun (WGS) entry which is preliminary data.</text>
</comment>
<evidence type="ECO:0000256" key="1">
    <source>
        <dbReference type="ARBA" id="ARBA00022614"/>
    </source>
</evidence>
<keyword evidence="4" id="KW-1185">Reference proteome</keyword>
<sequence>MGICFDISTVKDIIEISPRALKIMRNLQFLWIYNTRRDTNIRVHVPENIDFPPRLKLLHWEEYPGKCLPHTLRPEHLVELNLENSKLKHLWEGTQPLGNLKKLTLTSSFNLEKLPDLANATNLEILDVNYCENLVEIHSSVGNLHKLEKLQMDRCRNLQVVPTLSNLASLQRVSIAGCEQLRKLPDISTTITDLRIVDTMLEEFTASIRLCSRLKSLYIIGSAIPHSNQNIWLYFPPIFLGKMNSTERYCSNSAAHPRSSKLLNVVS</sequence>
<reference evidence="3 4" key="1">
    <citation type="submission" date="2022-03" db="EMBL/GenBank/DDBJ databases">
        <authorList>
            <person name="Macdonald S."/>
            <person name="Ahmed S."/>
            <person name="Newling K."/>
        </authorList>
    </citation>
    <scope>NUCLEOTIDE SEQUENCE [LARGE SCALE GENOMIC DNA]</scope>
</reference>
<evidence type="ECO:0000256" key="2">
    <source>
        <dbReference type="ARBA" id="ARBA00022737"/>
    </source>
</evidence>
<dbReference type="Gene3D" id="3.80.10.10">
    <property type="entry name" value="Ribonuclease Inhibitor"/>
    <property type="match status" value="1"/>
</dbReference>
<dbReference type="FunFam" id="3.80.10.10:FF:000386">
    <property type="entry name" value="Disease resistance protein RPS4"/>
    <property type="match status" value="1"/>
</dbReference>
<organism evidence="3 4">
    <name type="scientific">Eruca vesicaria subsp. sativa</name>
    <name type="common">Garden rocket</name>
    <name type="synonym">Eruca sativa</name>
    <dbReference type="NCBI Taxonomy" id="29727"/>
    <lineage>
        <taxon>Eukaryota</taxon>
        <taxon>Viridiplantae</taxon>
        <taxon>Streptophyta</taxon>
        <taxon>Embryophyta</taxon>
        <taxon>Tracheophyta</taxon>
        <taxon>Spermatophyta</taxon>
        <taxon>Magnoliopsida</taxon>
        <taxon>eudicotyledons</taxon>
        <taxon>Gunneridae</taxon>
        <taxon>Pentapetalae</taxon>
        <taxon>rosids</taxon>
        <taxon>malvids</taxon>
        <taxon>Brassicales</taxon>
        <taxon>Brassicaceae</taxon>
        <taxon>Brassiceae</taxon>
        <taxon>Eruca</taxon>
    </lineage>
</organism>
<dbReference type="PANTHER" id="PTHR11017:SF348">
    <property type="entry name" value="TIR DOMAIN-CONTAINING PROTEIN"/>
    <property type="match status" value="1"/>
</dbReference>
<evidence type="ECO:0000313" key="4">
    <source>
        <dbReference type="Proteomes" id="UP001642260"/>
    </source>
</evidence>
<dbReference type="InterPro" id="IPR044974">
    <property type="entry name" value="Disease_R_plants"/>
</dbReference>
<dbReference type="PANTHER" id="PTHR11017">
    <property type="entry name" value="LEUCINE-RICH REPEAT-CONTAINING PROTEIN"/>
    <property type="match status" value="1"/>
</dbReference>
<dbReference type="Pfam" id="PF07725">
    <property type="entry name" value="LRR_3"/>
    <property type="match status" value="1"/>
</dbReference>
<keyword evidence="1" id="KW-0433">Leucine-rich repeat</keyword>
<accession>A0ABC8L1V6</accession>
<dbReference type="SUPFAM" id="SSF52058">
    <property type="entry name" value="L domain-like"/>
    <property type="match status" value="1"/>
</dbReference>
<dbReference type="InterPro" id="IPR032675">
    <property type="entry name" value="LRR_dom_sf"/>
</dbReference>
<dbReference type="AlphaFoldDB" id="A0ABC8L1V6"/>
<name>A0ABC8L1V6_ERUVS</name>
<dbReference type="Proteomes" id="UP001642260">
    <property type="component" value="Unassembled WGS sequence"/>
</dbReference>
<evidence type="ECO:0008006" key="5">
    <source>
        <dbReference type="Google" id="ProtNLM"/>
    </source>
</evidence>
<proteinExistence type="predicted"/>